<feature type="transmembrane region" description="Helical" evidence="1">
    <location>
        <begin position="93"/>
        <end position="111"/>
    </location>
</feature>
<evidence type="ECO:0000256" key="1">
    <source>
        <dbReference type="SAM" id="Phobius"/>
    </source>
</evidence>
<name>A0A497EUX7_9CREN</name>
<evidence type="ECO:0000313" key="3">
    <source>
        <dbReference type="Proteomes" id="UP000278475"/>
    </source>
</evidence>
<comment type="caution">
    <text evidence="2">The sequence shown here is derived from an EMBL/GenBank/DDBJ whole genome shotgun (WGS) entry which is preliminary data.</text>
</comment>
<keyword evidence="1" id="KW-0472">Membrane</keyword>
<keyword evidence="1" id="KW-0812">Transmembrane</keyword>
<accession>A0A497EUX7</accession>
<dbReference type="AlphaFoldDB" id="A0A497EUX7"/>
<organism evidence="2 3">
    <name type="scientific">Thermoproteota archaeon</name>
    <dbReference type="NCBI Taxonomy" id="2056631"/>
    <lineage>
        <taxon>Archaea</taxon>
        <taxon>Thermoproteota</taxon>
    </lineage>
</organism>
<protein>
    <submittedName>
        <fullName evidence="2">Uncharacterized protein</fullName>
    </submittedName>
</protein>
<sequence length="115" mass="12864">MALLVGLAMPLVVLQITLASPIYSAHEYPSVILESFQQMLSTWISVAEEMIRWILTNILNLLARIGRLIYVTLGVSGFTLWSTGLSRYTGRRLLIGALMLALFLEVFVRNLPELA</sequence>
<feature type="transmembrane region" description="Helical" evidence="1">
    <location>
        <begin position="61"/>
        <end position="81"/>
    </location>
</feature>
<reference evidence="2 3" key="1">
    <citation type="submission" date="2018-06" db="EMBL/GenBank/DDBJ databases">
        <title>Extensive metabolic versatility and redundancy in microbially diverse, dynamic hydrothermal sediments.</title>
        <authorList>
            <person name="Dombrowski N."/>
            <person name="Teske A."/>
            <person name="Baker B.J."/>
        </authorList>
    </citation>
    <scope>NUCLEOTIDE SEQUENCE [LARGE SCALE GENOMIC DNA]</scope>
    <source>
        <strain evidence="2">B66_G16</strain>
    </source>
</reference>
<keyword evidence="1" id="KW-1133">Transmembrane helix</keyword>
<dbReference type="EMBL" id="QMQV01000004">
    <property type="protein sequence ID" value="RLE50520.1"/>
    <property type="molecule type" value="Genomic_DNA"/>
</dbReference>
<evidence type="ECO:0000313" key="2">
    <source>
        <dbReference type="EMBL" id="RLE50520.1"/>
    </source>
</evidence>
<dbReference type="Proteomes" id="UP000278475">
    <property type="component" value="Unassembled WGS sequence"/>
</dbReference>
<proteinExistence type="predicted"/>
<gene>
    <name evidence="2" type="ORF">DRJ31_01010</name>
</gene>